<dbReference type="SUPFAM" id="SSF52540">
    <property type="entry name" value="P-loop containing nucleoside triphosphate hydrolases"/>
    <property type="match status" value="1"/>
</dbReference>
<evidence type="ECO:0000313" key="9">
    <source>
        <dbReference type="EMBL" id="KSV60731.1"/>
    </source>
</evidence>
<evidence type="ECO:0000256" key="1">
    <source>
        <dbReference type="ARBA" id="ARBA00004651"/>
    </source>
</evidence>
<dbReference type="GO" id="GO:0016887">
    <property type="term" value="F:ATP hydrolysis activity"/>
    <property type="evidence" value="ECO:0007669"/>
    <property type="project" value="InterPro"/>
</dbReference>
<keyword evidence="3" id="KW-0547">Nucleotide-binding</keyword>
<comment type="caution">
    <text evidence="9">The sequence shown here is derived from an EMBL/GenBank/DDBJ whole genome shotgun (WGS) entry which is preliminary data.</text>
</comment>
<keyword evidence="5 7" id="KW-1133">Transmembrane helix</keyword>
<dbReference type="SMART" id="SM00382">
    <property type="entry name" value="AAA"/>
    <property type="match status" value="1"/>
</dbReference>
<evidence type="ECO:0000256" key="6">
    <source>
        <dbReference type="ARBA" id="ARBA00023136"/>
    </source>
</evidence>
<feature type="transmembrane region" description="Helical" evidence="7">
    <location>
        <begin position="141"/>
        <end position="161"/>
    </location>
</feature>
<dbReference type="OrthoDB" id="1699242at2"/>
<evidence type="ECO:0000256" key="3">
    <source>
        <dbReference type="ARBA" id="ARBA00022741"/>
    </source>
</evidence>
<evidence type="ECO:0000256" key="4">
    <source>
        <dbReference type="ARBA" id="ARBA00022840"/>
    </source>
</evidence>
<accession>A0A0V8QJD7</accession>
<gene>
    <name evidence="9" type="ORF">ASU35_00755</name>
</gene>
<dbReference type="PROSITE" id="PS00211">
    <property type="entry name" value="ABC_TRANSPORTER_1"/>
    <property type="match status" value="1"/>
</dbReference>
<feature type="transmembrane region" description="Helical" evidence="7">
    <location>
        <begin position="167"/>
        <end position="187"/>
    </location>
</feature>
<dbReference type="InterPro" id="IPR017871">
    <property type="entry name" value="ABC_transporter-like_CS"/>
</dbReference>
<organism evidence="9 10">
    <name type="scientific">Acetivibrio ethanolgignens</name>
    <dbReference type="NCBI Taxonomy" id="290052"/>
    <lineage>
        <taxon>Bacteria</taxon>
        <taxon>Bacillati</taxon>
        <taxon>Bacillota</taxon>
        <taxon>Clostridia</taxon>
        <taxon>Eubacteriales</taxon>
        <taxon>Oscillospiraceae</taxon>
        <taxon>Acetivibrio</taxon>
    </lineage>
</organism>
<dbReference type="Gene3D" id="3.40.50.300">
    <property type="entry name" value="P-loop containing nucleotide triphosphate hydrolases"/>
    <property type="match status" value="1"/>
</dbReference>
<keyword evidence="4" id="KW-0067">ATP-binding</keyword>
<dbReference type="InterPro" id="IPR003593">
    <property type="entry name" value="AAA+_ATPase"/>
</dbReference>
<dbReference type="CDD" id="cd03228">
    <property type="entry name" value="ABCC_MRP_Like"/>
    <property type="match status" value="1"/>
</dbReference>
<reference evidence="9 10" key="1">
    <citation type="submission" date="2015-11" db="EMBL/GenBank/DDBJ databases">
        <title>Butyribacter intestini gen. nov., sp. nov., a butyric acid-producing bacterium of the family Lachnospiraceae isolated from the human faeces.</title>
        <authorList>
            <person name="Zou Y."/>
            <person name="Xue W."/>
            <person name="Luo G."/>
            <person name="Lv M."/>
        </authorList>
    </citation>
    <scope>NUCLEOTIDE SEQUENCE [LARGE SCALE GENOMIC DNA]</scope>
    <source>
        <strain evidence="9 10">ACET-33324</strain>
    </source>
</reference>
<dbReference type="Proteomes" id="UP000054874">
    <property type="component" value="Unassembled WGS sequence"/>
</dbReference>
<evidence type="ECO:0000313" key="10">
    <source>
        <dbReference type="Proteomes" id="UP000054874"/>
    </source>
</evidence>
<dbReference type="GO" id="GO:0005886">
    <property type="term" value="C:plasma membrane"/>
    <property type="evidence" value="ECO:0007669"/>
    <property type="project" value="UniProtKB-SubCell"/>
</dbReference>
<evidence type="ECO:0000256" key="2">
    <source>
        <dbReference type="ARBA" id="ARBA00022692"/>
    </source>
</evidence>
<dbReference type="PANTHER" id="PTHR24221:SF503">
    <property type="entry name" value="MITOCHONDRIAL POTASSIUM CHANNEL ATP-BINDING SUBUNIT"/>
    <property type="match status" value="1"/>
</dbReference>
<feature type="domain" description="ABC transporter" evidence="8">
    <location>
        <begin position="351"/>
        <end position="587"/>
    </location>
</feature>
<proteinExistence type="predicted"/>
<dbReference type="SUPFAM" id="SSF90123">
    <property type="entry name" value="ABC transporter transmembrane region"/>
    <property type="match status" value="1"/>
</dbReference>
<dbReference type="PANTHER" id="PTHR24221">
    <property type="entry name" value="ATP-BINDING CASSETTE SUB-FAMILY B"/>
    <property type="match status" value="1"/>
</dbReference>
<feature type="transmembrane region" description="Helical" evidence="7">
    <location>
        <begin position="285"/>
        <end position="305"/>
    </location>
</feature>
<dbReference type="InterPro" id="IPR027417">
    <property type="entry name" value="P-loop_NTPase"/>
</dbReference>
<dbReference type="InterPro" id="IPR039421">
    <property type="entry name" value="Type_1_exporter"/>
</dbReference>
<dbReference type="InterPro" id="IPR003439">
    <property type="entry name" value="ABC_transporter-like_ATP-bd"/>
</dbReference>
<evidence type="ECO:0000256" key="5">
    <source>
        <dbReference type="ARBA" id="ARBA00022989"/>
    </source>
</evidence>
<keyword evidence="2 7" id="KW-0812">Transmembrane</keyword>
<dbReference type="AlphaFoldDB" id="A0A0V8QJD7"/>
<comment type="subcellular location">
    <subcellularLocation>
        <location evidence="1">Cell membrane</location>
        <topology evidence="1">Multi-pass membrane protein</topology>
    </subcellularLocation>
</comment>
<dbReference type="PROSITE" id="PS50893">
    <property type="entry name" value="ABC_TRANSPORTER_2"/>
    <property type="match status" value="1"/>
</dbReference>
<keyword evidence="10" id="KW-1185">Reference proteome</keyword>
<dbReference type="GO" id="GO:0005524">
    <property type="term" value="F:ATP binding"/>
    <property type="evidence" value="ECO:0007669"/>
    <property type="project" value="UniProtKB-KW"/>
</dbReference>
<dbReference type="RefSeq" id="WP_058351210.1">
    <property type="nucleotide sequence ID" value="NZ_CABMMD010000001.1"/>
</dbReference>
<keyword evidence="6 7" id="KW-0472">Membrane</keyword>
<feature type="transmembrane region" description="Helical" evidence="7">
    <location>
        <begin position="59"/>
        <end position="79"/>
    </location>
</feature>
<name>A0A0V8QJD7_9FIRM</name>
<dbReference type="STRING" id="290052.ASU35_00755"/>
<dbReference type="Pfam" id="PF00005">
    <property type="entry name" value="ABC_tran"/>
    <property type="match status" value="1"/>
</dbReference>
<evidence type="ECO:0000256" key="7">
    <source>
        <dbReference type="SAM" id="Phobius"/>
    </source>
</evidence>
<protein>
    <recommendedName>
        <fullName evidence="8">ABC transporter domain-containing protein</fullName>
    </recommendedName>
</protein>
<feature type="transmembrane region" description="Helical" evidence="7">
    <location>
        <begin position="259"/>
        <end position="279"/>
    </location>
</feature>
<dbReference type="Gene3D" id="1.20.1560.10">
    <property type="entry name" value="ABC transporter type 1, transmembrane domain"/>
    <property type="match status" value="1"/>
</dbReference>
<dbReference type="InterPro" id="IPR036640">
    <property type="entry name" value="ABC1_TM_sf"/>
</dbReference>
<dbReference type="EMBL" id="LNAM01000001">
    <property type="protein sequence ID" value="KSV60731.1"/>
    <property type="molecule type" value="Genomic_DNA"/>
</dbReference>
<feature type="transmembrane region" description="Helical" evidence="7">
    <location>
        <begin position="27"/>
        <end position="47"/>
    </location>
</feature>
<dbReference type="GO" id="GO:0042626">
    <property type="term" value="F:ATPase-coupled transmembrane transporter activity"/>
    <property type="evidence" value="ECO:0007669"/>
    <property type="project" value="TreeGrafter"/>
</dbReference>
<sequence>MNGKDIRKMMEQLKVVKRILCLDSQSIVLSLFFAVGLAISNVMPIVLISKVTFYVSSNITSNLLVCLITCIVCFFLFLVSKIIIDICRVEYDNCISRIRMALQEKFNAKMLQMDFEDLDDERFWQKNKNVIHILDSSSKGIGGVLISVFNLVGCFVSMMVLFIMLLSISWCGAGLIVVTLISMFFAYGEATLERKKSDEKSAIARKVDYIFETTNNSKYAKDLRLTEIGPLLNKKMKMYLAQLKSIDKEVILYKFRKRYIFQSVAFFIFGLVCIMEINGRDFGSAVHISNIISGFFLIFGIWTLLSEGNAHLIKLGTELYGVPTFFDLISAEKNTVLNKKMEQKRENEVEWELLDVSYCYRNSKKNSLSNVSFTIEKGSKVAIIGLNGAGKSTLLKCMAGIYHSYLGDILYNGENIRNQNIKDKIGVLLQNIDIYPFSISENVALSDQVVDYNKVDCAINKVNLGEKIHKDDILKGRNITKLFSEEGIELSGGEKRKLLLSRIIYKNPQTVILDEPTANLDILSVEKMVQLIFDLFEKSTIIMITHDMKNLNKFDKVIVLDKGRVVEVGTYSELYRAKGLLYALEKVEESGNCSYEKP</sequence>
<evidence type="ECO:0000259" key="8">
    <source>
        <dbReference type="PROSITE" id="PS50893"/>
    </source>
</evidence>